<feature type="chain" id="PRO_5046322619" description="DUF995 domain-containing protein" evidence="1">
    <location>
        <begin position="31"/>
        <end position="140"/>
    </location>
</feature>
<dbReference type="Proteomes" id="UP001597322">
    <property type="component" value="Unassembled WGS sequence"/>
</dbReference>
<sequence length="140" mass="15185">MTTGKPKLTLKLIAALLVSSAAGLAPSAQAAEEAYSASEIQKMIIGKRVYLATPLGGEFPLNYRKSGVVDGSGEAIGLGRFAKPNDSGKWWINGDRLCQQFKTWYKGAPMCFELYKTGSNTLRWIRDNGQKGTARIGENI</sequence>
<dbReference type="RefSeq" id="WP_377399775.1">
    <property type="nucleotide sequence ID" value="NZ_JBHUEQ010000015.1"/>
</dbReference>
<name>A0ABW4M1Y1_9HYPH</name>
<proteinExistence type="predicted"/>
<evidence type="ECO:0000256" key="1">
    <source>
        <dbReference type="SAM" id="SignalP"/>
    </source>
</evidence>
<reference evidence="3" key="1">
    <citation type="journal article" date="2019" name="Int. J. Syst. Evol. Microbiol.">
        <title>The Global Catalogue of Microorganisms (GCM) 10K type strain sequencing project: providing services to taxonomists for standard genome sequencing and annotation.</title>
        <authorList>
            <consortium name="The Broad Institute Genomics Platform"/>
            <consortium name="The Broad Institute Genome Sequencing Center for Infectious Disease"/>
            <person name="Wu L."/>
            <person name="Ma J."/>
        </authorList>
    </citation>
    <scope>NUCLEOTIDE SEQUENCE [LARGE SCALE GENOMIC DNA]</scope>
    <source>
        <strain evidence="3">CG52</strain>
    </source>
</reference>
<gene>
    <name evidence="2" type="ORF">ACFSE1_08080</name>
</gene>
<evidence type="ECO:0008006" key="4">
    <source>
        <dbReference type="Google" id="ProtNLM"/>
    </source>
</evidence>
<evidence type="ECO:0000313" key="2">
    <source>
        <dbReference type="EMBL" id="MFD1745413.1"/>
    </source>
</evidence>
<evidence type="ECO:0000313" key="3">
    <source>
        <dbReference type="Proteomes" id="UP001597322"/>
    </source>
</evidence>
<protein>
    <recommendedName>
        <fullName evidence="4">DUF995 domain-containing protein</fullName>
    </recommendedName>
</protein>
<comment type="caution">
    <text evidence="2">The sequence shown here is derived from an EMBL/GenBank/DDBJ whole genome shotgun (WGS) entry which is preliminary data.</text>
</comment>
<feature type="signal peptide" evidence="1">
    <location>
        <begin position="1"/>
        <end position="30"/>
    </location>
</feature>
<organism evidence="2 3">
    <name type="scientific">Rhizobium helianthi</name>
    <dbReference type="NCBI Taxonomy" id="1132695"/>
    <lineage>
        <taxon>Bacteria</taxon>
        <taxon>Pseudomonadati</taxon>
        <taxon>Pseudomonadota</taxon>
        <taxon>Alphaproteobacteria</taxon>
        <taxon>Hyphomicrobiales</taxon>
        <taxon>Rhizobiaceae</taxon>
        <taxon>Rhizobium/Agrobacterium group</taxon>
        <taxon>Rhizobium</taxon>
    </lineage>
</organism>
<accession>A0ABW4M1Y1</accession>
<keyword evidence="3" id="KW-1185">Reference proteome</keyword>
<keyword evidence="1" id="KW-0732">Signal</keyword>
<dbReference type="EMBL" id="JBHUEQ010000015">
    <property type="protein sequence ID" value="MFD1745413.1"/>
    <property type="molecule type" value="Genomic_DNA"/>
</dbReference>